<keyword evidence="2" id="KW-0472">Membrane</keyword>
<organism evidence="3 4">
    <name type="scientific">Liparis tanakae</name>
    <name type="common">Tanaka's snailfish</name>
    <dbReference type="NCBI Taxonomy" id="230148"/>
    <lineage>
        <taxon>Eukaryota</taxon>
        <taxon>Metazoa</taxon>
        <taxon>Chordata</taxon>
        <taxon>Craniata</taxon>
        <taxon>Vertebrata</taxon>
        <taxon>Euteleostomi</taxon>
        <taxon>Actinopterygii</taxon>
        <taxon>Neopterygii</taxon>
        <taxon>Teleostei</taxon>
        <taxon>Neoteleostei</taxon>
        <taxon>Acanthomorphata</taxon>
        <taxon>Eupercaria</taxon>
        <taxon>Perciformes</taxon>
        <taxon>Cottioidei</taxon>
        <taxon>Cottales</taxon>
        <taxon>Liparidae</taxon>
        <taxon>Liparis</taxon>
    </lineage>
</organism>
<feature type="region of interest" description="Disordered" evidence="1">
    <location>
        <begin position="159"/>
        <end position="223"/>
    </location>
</feature>
<sequence length="223" mass="24809">MEYHFTPEWWETDPQRDDVAPEVKRSQASALWLRPLTAPCSGGDYGGTAAFTQLVHTHSHSFLRACGVLWILCAWCAMMMSFCSTSPPRRRCTPWGLSDPEPWSEEPPSSSPPPPPPPGTSKLAARGGSPACSDWALGTCRELERDACARPWRGAELGFLQASGSGGDREDWTCMLPDGERRPGVRERERDWSEPVSISTAGGGRRRRHDAARETKWKDKRNT</sequence>
<feature type="compositionally biased region" description="Pro residues" evidence="1">
    <location>
        <begin position="109"/>
        <end position="119"/>
    </location>
</feature>
<feature type="transmembrane region" description="Helical" evidence="2">
    <location>
        <begin position="62"/>
        <end position="83"/>
    </location>
</feature>
<evidence type="ECO:0000313" key="3">
    <source>
        <dbReference type="EMBL" id="TNN64932.1"/>
    </source>
</evidence>
<keyword evidence="2" id="KW-0812">Transmembrane</keyword>
<evidence type="ECO:0000256" key="1">
    <source>
        <dbReference type="SAM" id="MobiDB-lite"/>
    </source>
</evidence>
<feature type="compositionally biased region" description="Basic and acidic residues" evidence="1">
    <location>
        <begin position="167"/>
        <end position="193"/>
    </location>
</feature>
<keyword evidence="4" id="KW-1185">Reference proteome</keyword>
<proteinExistence type="predicted"/>
<comment type="caution">
    <text evidence="3">The sequence shown here is derived from an EMBL/GenBank/DDBJ whole genome shotgun (WGS) entry which is preliminary data.</text>
</comment>
<evidence type="ECO:0000256" key="2">
    <source>
        <dbReference type="SAM" id="Phobius"/>
    </source>
</evidence>
<dbReference type="AlphaFoldDB" id="A0A4Z2HJ94"/>
<accession>A0A4Z2HJ94</accession>
<protein>
    <submittedName>
        <fullName evidence="3">Uncharacterized protein</fullName>
    </submittedName>
</protein>
<name>A0A4Z2HJ94_9TELE</name>
<evidence type="ECO:0000313" key="4">
    <source>
        <dbReference type="Proteomes" id="UP000314294"/>
    </source>
</evidence>
<dbReference type="Proteomes" id="UP000314294">
    <property type="component" value="Unassembled WGS sequence"/>
</dbReference>
<dbReference type="EMBL" id="SRLO01000243">
    <property type="protein sequence ID" value="TNN64932.1"/>
    <property type="molecule type" value="Genomic_DNA"/>
</dbReference>
<feature type="region of interest" description="Disordered" evidence="1">
    <location>
        <begin position="97"/>
        <end position="128"/>
    </location>
</feature>
<keyword evidence="2" id="KW-1133">Transmembrane helix</keyword>
<reference evidence="3 4" key="1">
    <citation type="submission" date="2019-03" db="EMBL/GenBank/DDBJ databases">
        <title>First draft genome of Liparis tanakae, snailfish: a comprehensive survey of snailfish specific genes.</title>
        <authorList>
            <person name="Kim W."/>
            <person name="Song I."/>
            <person name="Jeong J.-H."/>
            <person name="Kim D."/>
            <person name="Kim S."/>
            <person name="Ryu S."/>
            <person name="Song J.Y."/>
            <person name="Lee S.K."/>
        </authorList>
    </citation>
    <scope>NUCLEOTIDE SEQUENCE [LARGE SCALE GENOMIC DNA]</scope>
    <source>
        <tissue evidence="3">Muscle</tissue>
    </source>
</reference>
<feature type="compositionally biased region" description="Basic and acidic residues" evidence="1">
    <location>
        <begin position="211"/>
        <end position="223"/>
    </location>
</feature>
<gene>
    <name evidence="3" type="ORF">EYF80_024816</name>
</gene>